<dbReference type="PANTHER" id="PTHR31297:SF13">
    <property type="entry name" value="PUTATIVE-RELATED"/>
    <property type="match status" value="1"/>
</dbReference>
<dbReference type="RefSeq" id="WP_342756878.1">
    <property type="nucleotide sequence ID" value="NZ_CP146256.1"/>
</dbReference>
<organism evidence="8 9">
    <name type="scientific">Kineothrix sedimenti</name>
    <dbReference type="NCBI Taxonomy" id="3123317"/>
    <lineage>
        <taxon>Bacteria</taxon>
        <taxon>Bacillati</taxon>
        <taxon>Bacillota</taxon>
        <taxon>Clostridia</taxon>
        <taxon>Lachnospirales</taxon>
        <taxon>Lachnospiraceae</taxon>
        <taxon>Kineothrix</taxon>
    </lineage>
</organism>
<dbReference type="Gene3D" id="3.20.20.80">
    <property type="entry name" value="Glycosidases"/>
    <property type="match status" value="1"/>
</dbReference>
<keyword evidence="3" id="KW-0119">Carbohydrate metabolism</keyword>
<dbReference type="InterPro" id="IPR018087">
    <property type="entry name" value="Glyco_hydro_5_CS"/>
</dbReference>
<keyword evidence="4 6" id="KW-0326">Glycosidase</keyword>
<evidence type="ECO:0000256" key="3">
    <source>
        <dbReference type="ARBA" id="ARBA00023277"/>
    </source>
</evidence>
<evidence type="ECO:0000256" key="6">
    <source>
        <dbReference type="RuleBase" id="RU361153"/>
    </source>
</evidence>
<evidence type="ECO:0000256" key="2">
    <source>
        <dbReference type="ARBA" id="ARBA00023001"/>
    </source>
</evidence>
<dbReference type="InterPro" id="IPR001547">
    <property type="entry name" value="Glyco_hydro_5"/>
</dbReference>
<dbReference type="PANTHER" id="PTHR31297">
    <property type="entry name" value="GLUCAN ENDO-1,6-BETA-GLUCOSIDASE B"/>
    <property type="match status" value="1"/>
</dbReference>
<proteinExistence type="inferred from homology"/>
<protein>
    <submittedName>
        <fullName evidence="8">Cellulase family glycosylhydrolase</fullName>
    </submittedName>
</protein>
<dbReference type="PROSITE" id="PS00659">
    <property type="entry name" value="GLYCOSYL_HYDROL_F5"/>
    <property type="match status" value="1"/>
</dbReference>
<dbReference type="InterPro" id="IPR050386">
    <property type="entry name" value="Glycosyl_hydrolase_5"/>
</dbReference>
<feature type="domain" description="Glycoside hydrolase family 5" evidence="7">
    <location>
        <begin position="68"/>
        <end position="330"/>
    </location>
</feature>
<sequence>MDFVKIKNNKFYFRDKEISFGGLGIGSWLNMEHFMLGIPTPEKQIIEAFEEVFGVERSDSFFDDFICSFVKEEDFQFLKETGVNIIRVPFNYHLFFDDKNPKVLKERGFCYFDRLLAFCRKYEIFLLPDLHAVPGGQNPDWHSDNQTGIPQFWHFEAFQDQIVELWKEIAGYYAEETWILGYDILNEPFLIPGEDGRLQKFYDRVTAAVREADKNHIIFLEGDYFAMDFSAMKELKDEQTAITFHFYPTVWEADLCDPDYPREKRRSVFEDRLVTMIAGMQKFGRPLLCGEAGYDIAGHGLAHVMEMVEDTLDLFKKHDISYTLWCYKDAGFMGLVYPQEDSLWMRFAREMRVKWTHYGEMEMGKELVEIMCGHFPGEVEEKIKYHLQFRQRALLYTLQKEQLLKPQLMSCGWEQISGMPESFAMENCTFYEEYRELLRKYMRG</sequence>
<dbReference type="InterPro" id="IPR017853">
    <property type="entry name" value="GH"/>
</dbReference>
<evidence type="ECO:0000256" key="5">
    <source>
        <dbReference type="ARBA" id="ARBA00023326"/>
    </source>
</evidence>
<evidence type="ECO:0000256" key="1">
    <source>
        <dbReference type="ARBA" id="ARBA00022801"/>
    </source>
</evidence>
<dbReference type="SUPFAM" id="SSF51445">
    <property type="entry name" value="(Trans)glycosidases"/>
    <property type="match status" value="1"/>
</dbReference>
<evidence type="ECO:0000259" key="7">
    <source>
        <dbReference type="Pfam" id="PF00150"/>
    </source>
</evidence>
<reference evidence="8 9" key="1">
    <citation type="submission" date="2024-02" db="EMBL/GenBank/DDBJ databases">
        <title>Bacterial strain from lacustrine sediment.</title>
        <authorList>
            <person name="Petit C."/>
            <person name="Fadhlaoui K."/>
        </authorList>
    </citation>
    <scope>NUCLEOTIDE SEQUENCE [LARGE SCALE GENOMIC DNA]</scope>
    <source>
        <strain evidence="8 9">IPX-CK</strain>
    </source>
</reference>
<dbReference type="Pfam" id="PF00150">
    <property type="entry name" value="Cellulase"/>
    <property type="match status" value="1"/>
</dbReference>
<keyword evidence="1 6" id="KW-0378">Hydrolase</keyword>
<keyword evidence="2" id="KW-0136">Cellulose degradation</keyword>
<keyword evidence="5" id="KW-0624">Polysaccharide degradation</keyword>
<keyword evidence="9" id="KW-1185">Reference proteome</keyword>
<evidence type="ECO:0000256" key="4">
    <source>
        <dbReference type="ARBA" id="ARBA00023295"/>
    </source>
</evidence>
<name>A0ABZ3ETV9_9FIRM</name>
<gene>
    <name evidence="8" type="ORF">V6984_17450</name>
</gene>
<accession>A0ABZ3ETV9</accession>
<dbReference type="Proteomes" id="UP001451571">
    <property type="component" value="Chromosome"/>
</dbReference>
<evidence type="ECO:0000313" key="8">
    <source>
        <dbReference type="EMBL" id="XAH73270.1"/>
    </source>
</evidence>
<comment type="similarity">
    <text evidence="6">Belongs to the glycosyl hydrolase 5 (cellulase A) family.</text>
</comment>
<evidence type="ECO:0000313" key="9">
    <source>
        <dbReference type="Proteomes" id="UP001451571"/>
    </source>
</evidence>
<dbReference type="EMBL" id="CP146256">
    <property type="protein sequence ID" value="XAH73270.1"/>
    <property type="molecule type" value="Genomic_DNA"/>
</dbReference>